<organism evidence="1">
    <name type="scientific">Rhizophora mucronata</name>
    <name type="common">Asiatic mangrove</name>
    <dbReference type="NCBI Taxonomy" id="61149"/>
    <lineage>
        <taxon>Eukaryota</taxon>
        <taxon>Viridiplantae</taxon>
        <taxon>Streptophyta</taxon>
        <taxon>Embryophyta</taxon>
        <taxon>Tracheophyta</taxon>
        <taxon>Spermatophyta</taxon>
        <taxon>Magnoliopsida</taxon>
        <taxon>eudicotyledons</taxon>
        <taxon>Gunneridae</taxon>
        <taxon>Pentapetalae</taxon>
        <taxon>rosids</taxon>
        <taxon>fabids</taxon>
        <taxon>Malpighiales</taxon>
        <taxon>Rhizophoraceae</taxon>
        <taxon>Rhizophora</taxon>
    </lineage>
</organism>
<dbReference type="AlphaFoldDB" id="A0A2P2QPQ5"/>
<proteinExistence type="predicted"/>
<dbReference type="EMBL" id="GGEC01088489">
    <property type="protein sequence ID" value="MBX68973.1"/>
    <property type="molecule type" value="Transcribed_RNA"/>
</dbReference>
<protein>
    <submittedName>
        <fullName evidence="1">Uncharacterized protein</fullName>
    </submittedName>
</protein>
<evidence type="ECO:0000313" key="1">
    <source>
        <dbReference type="EMBL" id="MBX68973.1"/>
    </source>
</evidence>
<name>A0A2P2QPQ5_RHIMU</name>
<accession>A0A2P2QPQ5</accession>
<sequence>MEKQQSFVNQTSWLNSDDSTLENQQELTHMTRFLFCY</sequence>
<reference evidence="1" key="1">
    <citation type="submission" date="2018-02" db="EMBL/GenBank/DDBJ databases">
        <title>Rhizophora mucronata_Transcriptome.</title>
        <authorList>
            <person name="Meera S.P."/>
            <person name="Sreeshan A."/>
            <person name="Augustine A."/>
        </authorList>
    </citation>
    <scope>NUCLEOTIDE SEQUENCE</scope>
    <source>
        <tissue evidence="1">Leaf</tissue>
    </source>
</reference>